<reference evidence="2" key="1">
    <citation type="submission" date="2017-06" db="EMBL/GenBank/DDBJ databases">
        <authorList>
            <person name="Varghese N."/>
            <person name="Submissions S."/>
        </authorList>
    </citation>
    <scope>NUCLEOTIDE SEQUENCE [LARGE SCALE GENOMIC DNA]</scope>
    <source>
        <strain evidence="2">DSM 137</strain>
    </source>
</reference>
<evidence type="ECO:0000313" key="1">
    <source>
        <dbReference type="EMBL" id="SNB82175.1"/>
    </source>
</evidence>
<name>A0A212S9R6_RHOAC</name>
<proteinExistence type="predicted"/>
<dbReference type="RefSeq" id="WP_088522320.1">
    <property type="nucleotide sequence ID" value="NZ_FYDG01000018.1"/>
</dbReference>
<dbReference type="EMBL" id="FYDG01000018">
    <property type="protein sequence ID" value="SNB82175.1"/>
    <property type="molecule type" value="Genomic_DNA"/>
</dbReference>
<dbReference type="Proteomes" id="UP000198418">
    <property type="component" value="Unassembled WGS sequence"/>
</dbReference>
<dbReference type="OrthoDB" id="8442287at2"/>
<dbReference type="AlphaFoldDB" id="A0A212S9R6"/>
<sequence>MIGEAIYLVGSYGYHFERGAAIQALRLDTRDFHVETVETSGEVPDWISRHRAERIGETGLLIFGGAIFSRDNARVSNGDPTCSNST</sequence>
<organism evidence="1 2">
    <name type="scientific">Rhodoblastus acidophilus</name>
    <name type="common">Rhodopseudomonas acidophila</name>
    <dbReference type="NCBI Taxonomy" id="1074"/>
    <lineage>
        <taxon>Bacteria</taxon>
        <taxon>Pseudomonadati</taxon>
        <taxon>Pseudomonadota</taxon>
        <taxon>Alphaproteobacteria</taxon>
        <taxon>Hyphomicrobiales</taxon>
        <taxon>Rhodoblastaceae</taxon>
        <taxon>Rhodoblastus</taxon>
    </lineage>
</organism>
<gene>
    <name evidence="1" type="ORF">SAMN06265338_11826</name>
</gene>
<keyword evidence="2" id="KW-1185">Reference proteome</keyword>
<protein>
    <submittedName>
        <fullName evidence="1">Uncharacterized protein</fullName>
    </submittedName>
</protein>
<evidence type="ECO:0000313" key="2">
    <source>
        <dbReference type="Proteomes" id="UP000198418"/>
    </source>
</evidence>
<accession>A0A212S9R6</accession>